<keyword evidence="1" id="KW-0732">Signal</keyword>
<protein>
    <recommendedName>
        <fullName evidence="4">Lipoprotein</fullName>
    </recommendedName>
</protein>
<name>A0A9D9BUY3_PROMR</name>
<organism evidence="2 3">
    <name type="scientific">Prochlorococcus marinus CUG1433</name>
    <dbReference type="NCBI Taxonomy" id="2774506"/>
    <lineage>
        <taxon>Bacteria</taxon>
        <taxon>Bacillati</taxon>
        <taxon>Cyanobacteriota</taxon>
        <taxon>Cyanophyceae</taxon>
        <taxon>Synechococcales</taxon>
        <taxon>Prochlorococcaceae</taxon>
        <taxon>Prochlorococcus</taxon>
    </lineage>
</organism>
<sequence>MRKNSAFLTLILLFASVFDISAAYAGAYQSTCPAKKFAKIEADIRKNFKPRRNLKKNGPPDTVERRIEKAFKECRVPIQITGEEIISPDVSIPVTRVTSWIKSGYSNRRVNTGVTTTIIFGPIGALGFLGKKHRYSFIVKGFDADGKQATIQIDLFKKPDIERLTQELLLVTDLTMGEKRSIDKIRKIESEGFDSSLKEEEEEIRMEPLRKSDEMRLELEKKQNYMP</sequence>
<dbReference type="Proteomes" id="UP000668060">
    <property type="component" value="Unassembled WGS sequence"/>
</dbReference>
<evidence type="ECO:0008006" key="4">
    <source>
        <dbReference type="Google" id="ProtNLM"/>
    </source>
</evidence>
<reference evidence="2" key="1">
    <citation type="journal article" date="2021" name="Front. Mar. Sci.">
        <title>Genomes of Diverse Isolates of Prochlorococcus High-Light-Adapted Clade II in the Western Pacific Ocean.</title>
        <authorList>
            <person name="Yan W."/>
            <person name="Feng X."/>
            <person name="Zhang W."/>
            <person name="Nawaz M.Z."/>
            <person name="Luo T."/>
            <person name="Zhang R."/>
            <person name="Jiao N."/>
        </authorList>
    </citation>
    <scope>NUCLEOTIDE SEQUENCE</scope>
    <source>
        <strain evidence="2">CUG1433</strain>
    </source>
</reference>
<proteinExistence type="predicted"/>
<evidence type="ECO:0000313" key="3">
    <source>
        <dbReference type="Proteomes" id="UP000668060"/>
    </source>
</evidence>
<gene>
    <name evidence="2" type="ORF">JJ842_08715</name>
</gene>
<comment type="caution">
    <text evidence="2">The sequence shown here is derived from an EMBL/GenBank/DDBJ whole genome shotgun (WGS) entry which is preliminary data.</text>
</comment>
<dbReference type="AlphaFoldDB" id="A0A9D9BUY3"/>
<dbReference type="EMBL" id="JAEPLN010000001">
    <property type="protein sequence ID" value="MBO6971992.1"/>
    <property type="molecule type" value="Genomic_DNA"/>
</dbReference>
<accession>A0A9D9BUY3</accession>
<feature type="chain" id="PRO_5038824544" description="Lipoprotein" evidence="1">
    <location>
        <begin position="26"/>
        <end position="227"/>
    </location>
</feature>
<evidence type="ECO:0000256" key="1">
    <source>
        <dbReference type="SAM" id="SignalP"/>
    </source>
</evidence>
<evidence type="ECO:0000313" key="2">
    <source>
        <dbReference type="EMBL" id="MBO6971992.1"/>
    </source>
</evidence>
<feature type="signal peptide" evidence="1">
    <location>
        <begin position="1"/>
        <end position="25"/>
    </location>
</feature>